<reference evidence="2" key="1">
    <citation type="submission" date="2020-03" db="EMBL/GenBank/DDBJ databases">
        <title>The deep terrestrial virosphere.</title>
        <authorList>
            <person name="Holmfeldt K."/>
            <person name="Nilsson E."/>
            <person name="Simone D."/>
            <person name="Lopez-Fernandez M."/>
            <person name="Wu X."/>
            <person name="de Brujin I."/>
            <person name="Lundin D."/>
            <person name="Andersson A."/>
            <person name="Bertilsson S."/>
            <person name="Dopson M."/>
        </authorList>
    </citation>
    <scope>NUCLEOTIDE SEQUENCE</scope>
    <source>
        <strain evidence="2">TM448A03751</strain>
    </source>
</reference>
<gene>
    <name evidence="2" type="ORF">TM448A03751_0009</name>
</gene>
<dbReference type="EMBL" id="MT144436">
    <property type="protein sequence ID" value="QJA53625.1"/>
    <property type="molecule type" value="Genomic_DNA"/>
</dbReference>
<name>A0A6H2A291_9ZZZZ</name>
<evidence type="ECO:0000256" key="1">
    <source>
        <dbReference type="SAM" id="MobiDB-lite"/>
    </source>
</evidence>
<proteinExistence type="predicted"/>
<evidence type="ECO:0000313" key="2">
    <source>
        <dbReference type="EMBL" id="QJA53625.1"/>
    </source>
</evidence>
<sequence length="107" mass="12045">MLGQVPGDNQHESVQSIEVRDLSMRSQDKPVNNPDQAPVPEPADRPPESRFTNILVHTELGLFYIYCSIIGPVPEDPKYRVPLPARDAQRELEAIADLIKALEEKSR</sequence>
<protein>
    <submittedName>
        <fullName evidence="2">Uncharacterized protein</fullName>
    </submittedName>
</protein>
<organism evidence="2">
    <name type="scientific">viral metagenome</name>
    <dbReference type="NCBI Taxonomy" id="1070528"/>
    <lineage>
        <taxon>unclassified sequences</taxon>
        <taxon>metagenomes</taxon>
        <taxon>organismal metagenomes</taxon>
    </lineage>
</organism>
<feature type="compositionally biased region" description="Basic and acidic residues" evidence="1">
    <location>
        <begin position="18"/>
        <end position="28"/>
    </location>
</feature>
<feature type="region of interest" description="Disordered" evidence="1">
    <location>
        <begin position="1"/>
        <end position="49"/>
    </location>
</feature>
<accession>A0A6H2A291</accession>
<dbReference type="AlphaFoldDB" id="A0A6H2A291"/>